<feature type="domain" description="HTH marR-type" evidence="6">
    <location>
        <begin position="25"/>
        <end position="155"/>
    </location>
</feature>
<dbReference type="InterPro" id="IPR036390">
    <property type="entry name" value="WH_DNA-bd_sf"/>
</dbReference>
<keyword evidence="4" id="KW-0238">DNA-binding</keyword>
<sequence>MIYLAEYFIFKEKLAMEIDESLKLENQLCFPLYAASRLVTKCYQPGLDALGITYPQYLVLMVLWEKDSVNLSLLSQKLMLQSNTLTPLLKRMQETGLVARVRSLKDERSIVISLTEKGLALKEKAPVLRAQLGDHLGINLEEIIQLKTLLDKLIKNLAV</sequence>
<dbReference type="GO" id="GO:0003677">
    <property type="term" value="F:DNA binding"/>
    <property type="evidence" value="ECO:0007669"/>
    <property type="project" value="UniProtKB-KW"/>
</dbReference>
<evidence type="ECO:0000256" key="2">
    <source>
        <dbReference type="ARBA" id="ARBA00022490"/>
    </source>
</evidence>
<dbReference type="InterPro" id="IPR036388">
    <property type="entry name" value="WH-like_DNA-bd_sf"/>
</dbReference>
<evidence type="ECO:0000256" key="3">
    <source>
        <dbReference type="ARBA" id="ARBA00023015"/>
    </source>
</evidence>
<evidence type="ECO:0000313" key="7">
    <source>
        <dbReference type="EMBL" id="RLJ79790.1"/>
    </source>
</evidence>
<comment type="subcellular location">
    <subcellularLocation>
        <location evidence="1">Cytoplasm</location>
    </subcellularLocation>
</comment>
<dbReference type="GO" id="GO:0006950">
    <property type="term" value="P:response to stress"/>
    <property type="evidence" value="ECO:0007669"/>
    <property type="project" value="TreeGrafter"/>
</dbReference>
<dbReference type="InterPro" id="IPR039422">
    <property type="entry name" value="MarR/SlyA-like"/>
</dbReference>
<dbReference type="FunFam" id="1.10.10.10:FF:000163">
    <property type="entry name" value="MarR family transcriptional regulator"/>
    <property type="match status" value="1"/>
</dbReference>
<dbReference type="EMBL" id="RCCK01000010">
    <property type="protein sequence ID" value="RLJ79790.1"/>
    <property type="molecule type" value="Genomic_DNA"/>
</dbReference>
<dbReference type="Pfam" id="PF22381">
    <property type="entry name" value="Staph_reg_Sar_Rot"/>
    <property type="match status" value="1"/>
</dbReference>
<organism evidence="7 8">
    <name type="scientific">Pedobacter alluvionis</name>
    <dbReference type="NCBI Taxonomy" id="475253"/>
    <lineage>
        <taxon>Bacteria</taxon>
        <taxon>Pseudomonadati</taxon>
        <taxon>Bacteroidota</taxon>
        <taxon>Sphingobacteriia</taxon>
        <taxon>Sphingobacteriales</taxon>
        <taxon>Sphingobacteriaceae</taxon>
        <taxon>Pedobacter</taxon>
    </lineage>
</organism>
<name>A0A497YHE7_9SPHI</name>
<dbReference type="InterPro" id="IPR000835">
    <property type="entry name" value="HTH_MarR-typ"/>
</dbReference>
<keyword evidence="5" id="KW-0804">Transcription</keyword>
<dbReference type="RefSeq" id="WP_244095039.1">
    <property type="nucleotide sequence ID" value="NZ_RCCK01000010.1"/>
</dbReference>
<evidence type="ECO:0000256" key="1">
    <source>
        <dbReference type="ARBA" id="ARBA00004496"/>
    </source>
</evidence>
<dbReference type="Proteomes" id="UP000273898">
    <property type="component" value="Unassembled WGS sequence"/>
</dbReference>
<dbReference type="Gene3D" id="1.10.10.10">
    <property type="entry name" value="Winged helix-like DNA-binding domain superfamily/Winged helix DNA-binding domain"/>
    <property type="match status" value="1"/>
</dbReference>
<evidence type="ECO:0000256" key="4">
    <source>
        <dbReference type="ARBA" id="ARBA00023125"/>
    </source>
</evidence>
<dbReference type="SUPFAM" id="SSF46785">
    <property type="entry name" value="Winged helix' DNA-binding domain"/>
    <property type="match status" value="1"/>
</dbReference>
<dbReference type="InterPro" id="IPR055166">
    <property type="entry name" value="Transc_reg_Sar_Rot_HTH"/>
</dbReference>
<dbReference type="SMART" id="SM00347">
    <property type="entry name" value="HTH_MARR"/>
    <property type="match status" value="1"/>
</dbReference>
<reference evidence="7 8" key="1">
    <citation type="submission" date="2018-10" db="EMBL/GenBank/DDBJ databases">
        <title>Genomic Encyclopedia of Archaeal and Bacterial Type Strains, Phase II (KMG-II): from individual species to whole genera.</title>
        <authorList>
            <person name="Goeker M."/>
        </authorList>
    </citation>
    <scope>NUCLEOTIDE SEQUENCE [LARGE SCALE GENOMIC DNA]</scope>
    <source>
        <strain evidence="7 8">DSM 19624</strain>
    </source>
</reference>
<dbReference type="AlphaFoldDB" id="A0A497YHE7"/>
<accession>A0A497YHE7</accession>
<comment type="caution">
    <text evidence="7">The sequence shown here is derived from an EMBL/GenBank/DDBJ whole genome shotgun (WGS) entry which is preliminary data.</text>
</comment>
<evidence type="ECO:0000313" key="8">
    <source>
        <dbReference type="Proteomes" id="UP000273898"/>
    </source>
</evidence>
<dbReference type="PROSITE" id="PS50995">
    <property type="entry name" value="HTH_MARR_2"/>
    <property type="match status" value="1"/>
</dbReference>
<evidence type="ECO:0000256" key="5">
    <source>
        <dbReference type="ARBA" id="ARBA00023163"/>
    </source>
</evidence>
<dbReference type="GO" id="GO:0003700">
    <property type="term" value="F:DNA-binding transcription factor activity"/>
    <property type="evidence" value="ECO:0007669"/>
    <property type="project" value="InterPro"/>
</dbReference>
<keyword evidence="3" id="KW-0805">Transcription regulation</keyword>
<dbReference type="GO" id="GO:0005737">
    <property type="term" value="C:cytoplasm"/>
    <property type="evidence" value="ECO:0007669"/>
    <property type="project" value="UniProtKB-SubCell"/>
</dbReference>
<dbReference type="PANTHER" id="PTHR33164:SF5">
    <property type="entry name" value="ORGANIC HYDROPEROXIDE RESISTANCE TRANSCRIPTIONAL REGULATOR"/>
    <property type="match status" value="1"/>
</dbReference>
<dbReference type="PRINTS" id="PR00598">
    <property type="entry name" value="HTHMARR"/>
</dbReference>
<proteinExistence type="predicted"/>
<evidence type="ECO:0000259" key="6">
    <source>
        <dbReference type="PROSITE" id="PS50995"/>
    </source>
</evidence>
<dbReference type="PANTHER" id="PTHR33164">
    <property type="entry name" value="TRANSCRIPTIONAL REGULATOR, MARR FAMILY"/>
    <property type="match status" value="1"/>
</dbReference>
<protein>
    <submittedName>
        <fullName evidence="7">MarR family transcriptional regulator</fullName>
    </submittedName>
</protein>
<gene>
    <name evidence="7" type="ORF">BCL90_0500</name>
</gene>
<keyword evidence="2" id="KW-0963">Cytoplasm</keyword>